<gene>
    <name evidence="1" type="ORF">DI536_29845</name>
</gene>
<evidence type="ECO:0000313" key="2">
    <source>
        <dbReference type="Proteomes" id="UP000249061"/>
    </source>
</evidence>
<evidence type="ECO:0000313" key="1">
    <source>
        <dbReference type="EMBL" id="PZR06566.1"/>
    </source>
</evidence>
<dbReference type="AlphaFoldDB" id="A0A2W5T3C2"/>
<name>A0A2W5T3C2_9BACT</name>
<sequence length="306" mass="31693">MTMTPVPTASSFRKVHGIARRASGDTFVGFADGKLYRAAPNSNLLTPVANFPSPNNTQQFVDLAASGDDLFILRVGTVLHCNTACTDFSEFTVVHTIAFGPETWGMCARGEKAFFVLQGTNTQLYALQRGASLSFEQISADVGTARGEDCFIDATGNVYVGGDNGGAVIFAAGGSTVSPMNLNGHPAARWTSIAVDGANGLMVGGGSGMRVARLNGQGFSADAPNTSGPLLNVVLALGPTEFMAAGAYNGGGGPSVYKYDGTSFTAWTPAPPALNAHRGLVVDADEVYLGGNNLNDNAYVILHGTR</sequence>
<proteinExistence type="predicted"/>
<organism evidence="1 2">
    <name type="scientific">Archangium gephyra</name>
    <dbReference type="NCBI Taxonomy" id="48"/>
    <lineage>
        <taxon>Bacteria</taxon>
        <taxon>Pseudomonadati</taxon>
        <taxon>Myxococcota</taxon>
        <taxon>Myxococcia</taxon>
        <taxon>Myxococcales</taxon>
        <taxon>Cystobacterineae</taxon>
        <taxon>Archangiaceae</taxon>
        <taxon>Archangium</taxon>
    </lineage>
</organism>
<accession>A0A2W5T3C2</accession>
<dbReference type="SUPFAM" id="SSF101898">
    <property type="entry name" value="NHL repeat"/>
    <property type="match status" value="1"/>
</dbReference>
<dbReference type="EMBL" id="QFQP01000037">
    <property type="protein sequence ID" value="PZR06566.1"/>
    <property type="molecule type" value="Genomic_DNA"/>
</dbReference>
<reference evidence="1 2" key="1">
    <citation type="submission" date="2017-08" db="EMBL/GenBank/DDBJ databases">
        <title>Infants hospitalized years apart are colonized by the same room-sourced microbial strains.</title>
        <authorList>
            <person name="Brooks B."/>
            <person name="Olm M.R."/>
            <person name="Firek B.A."/>
            <person name="Baker R."/>
            <person name="Thomas B.C."/>
            <person name="Morowitz M.J."/>
            <person name="Banfield J.F."/>
        </authorList>
    </citation>
    <scope>NUCLEOTIDE SEQUENCE [LARGE SCALE GENOMIC DNA]</scope>
    <source>
        <strain evidence="1">S2_003_000_R2_14</strain>
    </source>
</reference>
<protein>
    <submittedName>
        <fullName evidence="1">Uncharacterized protein</fullName>
    </submittedName>
</protein>
<dbReference type="Proteomes" id="UP000249061">
    <property type="component" value="Unassembled WGS sequence"/>
</dbReference>
<comment type="caution">
    <text evidence="1">The sequence shown here is derived from an EMBL/GenBank/DDBJ whole genome shotgun (WGS) entry which is preliminary data.</text>
</comment>